<comment type="similarity">
    <text evidence="2">Belongs to the MsrB Met sulfoxide reductase family.</text>
</comment>
<evidence type="ECO:0000256" key="9">
    <source>
        <dbReference type="ARBA" id="ARBA00075819"/>
    </source>
</evidence>
<dbReference type="AlphaFoldDB" id="A0A8J6M3A2"/>
<dbReference type="PROSITE" id="PS51790">
    <property type="entry name" value="MSRB"/>
    <property type="match status" value="1"/>
</dbReference>
<dbReference type="Proteomes" id="UP000601768">
    <property type="component" value="Unassembled WGS sequence"/>
</dbReference>
<evidence type="ECO:0000313" key="11">
    <source>
        <dbReference type="EMBL" id="MBC3767288.1"/>
    </source>
</evidence>
<evidence type="ECO:0000256" key="4">
    <source>
        <dbReference type="ARBA" id="ARBA00021130"/>
    </source>
</evidence>
<evidence type="ECO:0000259" key="10">
    <source>
        <dbReference type="PROSITE" id="PS51790"/>
    </source>
</evidence>
<sequence>MKLTEQQWRERLSDEEYRVCREKGTERPFSGDLLHENADGMYVCKCCGSELFSSDTKFDAGCGWPSFFAEYADNVAYHTDTSHGMIRTEITCKHCGCHLGHVFDDGPEPTGQRFCVNSVSVSFKQKNS</sequence>
<dbReference type="InterPro" id="IPR028427">
    <property type="entry name" value="Met_Sox_Rdtase_MsrB"/>
</dbReference>
<dbReference type="InterPro" id="IPR011057">
    <property type="entry name" value="Mss4-like_sf"/>
</dbReference>
<keyword evidence="7 11" id="KW-0560">Oxidoreductase</keyword>
<evidence type="ECO:0000256" key="7">
    <source>
        <dbReference type="ARBA" id="ARBA00023002"/>
    </source>
</evidence>
<proteinExistence type="inferred from homology"/>
<keyword evidence="12" id="KW-1185">Reference proteome</keyword>
<dbReference type="RefSeq" id="WP_186507805.1">
    <property type="nucleotide sequence ID" value="NZ_JACNEP010000016.1"/>
</dbReference>
<evidence type="ECO:0000256" key="1">
    <source>
        <dbReference type="ARBA" id="ARBA00001947"/>
    </source>
</evidence>
<dbReference type="EC" id="1.8.4.12" evidence="3"/>
<gene>
    <name evidence="11" type="primary">msrB</name>
    <name evidence="11" type="ORF">H8B19_15515</name>
</gene>
<dbReference type="GO" id="GO:0005737">
    <property type="term" value="C:cytoplasm"/>
    <property type="evidence" value="ECO:0007669"/>
    <property type="project" value="TreeGrafter"/>
</dbReference>
<evidence type="ECO:0000256" key="8">
    <source>
        <dbReference type="ARBA" id="ARBA00048488"/>
    </source>
</evidence>
<keyword evidence="5" id="KW-0479">Metal-binding</keyword>
<dbReference type="FunFam" id="2.170.150.20:FF:000001">
    <property type="entry name" value="Peptide methionine sulfoxide reductase MsrB"/>
    <property type="match status" value="1"/>
</dbReference>
<evidence type="ECO:0000256" key="2">
    <source>
        <dbReference type="ARBA" id="ARBA00007174"/>
    </source>
</evidence>
<keyword evidence="6" id="KW-0862">Zinc</keyword>
<protein>
    <recommendedName>
        <fullName evidence="4">Peptide methionine sulfoxide reductase MsrB</fullName>
        <ecNumber evidence="3">1.8.4.12</ecNumber>
    </recommendedName>
    <alternativeName>
        <fullName evidence="9">Peptide-methionine (R)-S-oxide reductase</fullName>
    </alternativeName>
</protein>
<reference evidence="11" key="2">
    <citation type="submission" date="2020-08" db="EMBL/GenBank/DDBJ databases">
        <authorList>
            <person name="Lai Q."/>
        </authorList>
    </citation>
    <scope>NUCLEOTIDE SEQUENCE</scope>
    <source>
        <strain evidence="11">S27-2</strain>
    </source>
</reference>
<dbReference type="Pfam" id="PF01641">
    <property type="entry name" value="SelR"/>
    <property type="match status" value="1"/>
</dbReference>
<evidence type="ECO:0000256" key="6">
    <source>
        <dbReference type="ARBA" id="ARBA00022833"/>
    </source>
</evidence>
<dbReference type="PANTHER" id="PTHR10173">
    <property type="entry name" value="METHIONINE SULFOXIDE REDUCTASE"/>
    <property type="match status" value="1"/>
</dbReference>
<feature type="domain" description="MsrB" evidence="10">
    <location>
        <begin position="5"/>
        <end position="126"/>
    </location>
</feature>
<evidence type="ECO:0000256" key="3">
    <source>
        <dbReference type="ARBA" id="ARBA00012499"/>
    </source>
</evidence>
<dbReference type="PANTHER" id="PTHR10173:SF52">
    <property type="entry name" value="METHIONINE-R-SULFOXIDE REDUCTASE B1"/>
    <property type="match status" value="1"/>
</dbReference>
<dbReference type="InterPro" id="IPR002579">
    <property type="entry name" value="Met_Sox_Rdtase_MsrB_dom"/>
</dbReference>
<reference evidence="11" key="1">
    <citation type="journal article" date="2018" name="Int. J. Syst. Evol. Microbiol.">
        <title>Neptunicella marina gen. nov., sp. nov., isolated from surface seawater.</title>
        <authorList>
            <person name="Liu X."/>
            <person name="Lai Q."/>
            <person name="Du Y."/>
            <person name="Zhang X."/>
            <person name="Liu Z."/>
            <person name="Sun F."/>
            <person name="Shao Z."/>
        </authorList>
    </citation>
    <scope>NUCLEOTIDE SEQUENCE</scope>
    <source>
        <strain evidence="11">S27-2</strain>
    </source>
</reference>
<dbReference type="GO" id="GO:0046872">
    <property type="term" value="F:metal ion binding"/>
    <property type="evidence" value="ECO:0007669"/>
    <property type="project" value="UniProtKB-KW"/>
</dbReference>
<dbReference type="Gene3D" id="2.170.150.20">
    <property type="entry name" value="Peptide methionine sulfoxide reductase"/>
    <property type="match status" value="1"/>
</dbReference>
<evidence type="ECO:0000313" key="12">
    <source>
        <dbReference type="Proteomes" id="UP000601768"/>
    </source>
</evidence>
<comment type="caution">
    <text evidence="11">The sequence shown here is derived from an EMBL/GenBank/DDBJ whole genome shotgun (WGS) entry which is preliminary data.</text>
</comment>
<dbReference type="EMBL" id="JACNEP010000016">
    <property type="protein sequence ID" value="MBC3767288.1"/>
    <property type="molecule type" value="Genomic_DNA"/>
</dbReference>
<dbReference type="SUPFAM" id="SSF51316">
    <property type="entry name" value="Mss4-like"/>
    <property type="match status" value="1"/>
</dbReference>
<dbReference type="GO" id="GO:0006979">
    <property type="term" value="P:response to oxidative stress"/>
    <property type="evidence" value="ECO:0007669"/>
    <property type="project" value="InterPro"/>
</dbReference>
<comment type="catalytic activity">
    <reaction evidence="8">
        <text>L-methionyl-[protein] + [thioredoxin]-disulfide + H2O = L-methionyl-(R)-S-oxide-[protein] + [thioredoxin]-dithiol</text>
        <dbReference type="Rhea" id="RHEA:24164"/>
        <dbReference type="Rhea" id="RHEA-COMP:10698"/>
        <dbReference type="Rhea" id="RHEA-COMP:10700"/>
        <dbReference type="Rhea" id="RHEA-COMP:12313"/>
        <dbReference type="Rhea" id="RHEA-COMP:12314"/>
        <dbReference type="ChEBI" id="CHEBI:15377"/>
        <dbReference type="ChEBI" id="CHEBI:16044"/>
        <dbReference type="ChEBI" id="CHEBI:29950"/>
        <dbReference type="ChEBI" id="CHEBI:45764"/>
        <dbReference type="ChEBI" id="CHEBI:50058"/>
        <dbReference type="EC" id="1.8.4.12"/>
    </reaction>
</comment>
<dbReference type="NCBIfam" id="TIGR00357">
    <property type="entry name" value="peptide-methionine (R)-S-oxide reductase MsrB"/>
    <property type="match status" value="1"/>
</dbReference>
<name>A0A8J6M3A2_9ALTE</name>
<evidence type="ECO:0000256" key="5">
    <source>
        <dbReference type="ARBA" id="ARBA00022723"/>
    </source>
</evidence>
<comment type="cofactor">
    <cofactor evidence="1">
        <name>Zn(2+)</name>
        <dbReference type="ChEBI" id="CHEBI:29105"/>
    </cofactor>
</comment>
<dbReference type="GO" id="GO:0030091">
    <property type="term" value="P:protein repair"/>
    <property type="evidence" value="ECO:0007669"/>
    <property type="project" value="InterPro"/>
</dbReference>
<accession>A0A8J6M3A2</accession>
<dbReference type="GO" id="GO:0033743">
    <property type="term" value="F:peptide-methionine (R)-S-oxide reductase activity"/>
    <property type="evidence" value="ECO:0007669"/>
    <property type="project" value="UniProtKB-EC"/>
</dbReference>
<organism evidence="11 12">
    <name type="scientific">Neptunicella marina</name>
    <dbReference type="NCBI Taxonomy" id="2125989"/>
    <lineage>
        <taxon>Bacteria</taxon>
        <taxon>Pseudomonadati</taxon>
        <taxon>Pseudomonadota</taxon>
        <taxon>Gammaproteobacteria</taxon>
        <taxon>Alteromonadales</taxon>
        <taxon>Alteromonadaceae</taxon>
        <taxon>Neptunicella</taxon>
    </lineage>
</organism>